<keyword evidence="4" id="KW-1185">Reference proteome</keyword>
<accession>A0A839T3G4</accession>
<proteinExistence type="predicted"/>
<name>A0A839T3G4_AZOMA</name>
<organism evidence="3 4">
    <name type="scientific">Azomonas macrocytogenes</name>
    <name type="common">Azotobacter macrocytogenes</name>
    <dbReference type="NCBI Taxonomy" id="69962"/>
    <lineage>
        <taxon>Bacteria</taxon>
        <taxon>Pseudomonadati</taxon>
        <taxon>Pseudomonadota</taxon>
        <taxon>Gammaproteobacteria</taxon>
        <taxon>Pseudomonadales</taxon>
        <taxon>Pseudomonadaceae</taxon>
        <taxon>Azomonas</taxon>
    </lineage>
</organism>
<keyword evidence="3" id="KW-0489">Methyltransferase</keyword>
<feature type="domain" description="Methyltransferase" evidence="2">
    <location>
        <begin position="45"/>
        <end position="155"/>
    </location>
</feature>
<evidence type="ECO:0000259" key="1">
    <source>
        <dbReference type="Pfam" id="PF10119"/>
    </source>
</evidence>
<dbReference type="GO" id="GO:0032259">
    <property type="term" value="P:methylation"/>
    <property type="evidence" value="ECO:0007669"/>
    <property type="project" value="UniProtKB-KW"/>
</dbReference>
<comment type="caution">
    <text evidence="3">The sequence shown here is derived from an EMBL/GenBank/DDBJ whole genome shotgun (WGS) entry which is preliminary data.</text>
</comment>
<gene>
    <name evidence="3" type="ORF">FHR87_000888</name>
</gene>
<sequence length="504" mass="55164">MSRQTGYIQDVPYPHHYQRESTPLWLSFITAALGIQGPDITRPYSWCELGCGQGFGAVINAATNPLGQFTAIDFNPQHIAHGRDLAQAAGLDNLAFIEADFSSLIQIAREQGPQHDFIVLNGVYSWISASDRQALHQCIEHWLKPGGILFLGYMCQPGMAFLAGAQRFLRCHAEHAAGDAVQQLLAGMAMLERMEQGGAGFFQHYPLAGQYLRLGKTQDPRYLVHELLNEHWESLHVADVMANMAACGCDYIGTATPLENIDALSLPGNLLPILDALHTPAERETFKDLARNQSERRDLYQKGIRRLDNEAHRQVLLDQVVSVLPGAPSNGGLTFDTRIGPVQGDASLFGPLLESLATGPCAFAELLRLPALQAQASLINPALQMLAWAGYLHPLLPGEVALERCRVLNRVIAGRAMRGESYAHLAAPTLGSALGAEPLHMVAMRVVLEYPEIGGRLLRETILAVLRDNGIAAGDDLQARLDAFVRITLPAWQQMGIVEIQRCE</sequence>
<dbReference type="EMBL" id="JACHXI010000003">
    <property type="protein sequence ID" value="MBB3102505.1"/>
    <property type="molecule type" value="Genomic_DNA"/>
</dbReference>
<protein>
    <submittedName>
        <fullName evidence="3">SAM-dependent methyltransferase</fullName>
    </submittedName>
</protein>
<reference evidence="3 4" key="1">
    <citation type="submission" date="2020-08" db="EMBL/GenBank/DDBJ databases">
        <title>Genomic Encyclopedia of Type Strains, Phase III (KMG-III): the genomes of soil and plant-associated and newly described type strains.</title>
        <authorList>
            <person name="Whitman W."/>
        </authorList>
    </citation>
    <scope>NUCLEOTIDE SEQUENCE [LARGE SCALE GENOMIC DNA]</scope>
    <source>
        <strain evidence="3 4">CECT 4462</strain>
    </source>
</reference>
<dbReference type="SUPFAM" id="SSF53335">
    <property type="entry name" value="S-adenosyl-L-methionine-dependent methyltransferases"/>
    <property type="match status" value="1"/>
</dbReference>
<keyword evidence="3" id="KW-0808">Transferase</keyword>
<dbReference type="Pfam" id="PF10119">
    <property type="entry name" value="MethyTransf_Reg"/>
    <property type="match status" value="1"/>
</dbReference>
<dbReference type="AlphaFoldDB" id="A0A839T3G4"/>
<feature type="domain" description="Methyltransferase regulatory" evidence="1">
    <location>
        <begin position="220"/>
        <end position="300"/>
    </location>
</feature>
<dbReference type="InterPro" id="IPR029063">
    <property type="entry name" value="SAM-dependent_MTases_sf"/>
</dbReference>
<dbReference type="Pfam" id="PF13847">
    <property type="entry name" value="Methyltransf_31"/>
    <property type="match status" value="1"/>
</dbReference>
<evidence type="ECO:0000313" key="4">
    <source>
        <dbReference type="Proteomes" id="UP000549250"/>
    </source>
</evidence>
<evidence type="ECO:0000313" key="3">
    <source>
        <dbReference type="EMBL" id="MBB3102505.1"/>
    </source>
</evidence>
<dbReference type="GO" id="GO:0008168">
    <property type="term" value="F:methyltransferase activity"/>
    <property type="evidence" value="ECO:0007669"/>
    <property type="project" value="UniProtKB-KW"/>
</dbReference>
<dbReference type="Proteomes" id="UP000549250">
    <property type="component" value="Unassembled WGS sequence"/>
</dbReference>
<dbReference type="InterPro" id="IPR018773">
    <property type="entry name" value="MeTrfase_reg_dom_prd"/>
</dbReference>
<dbReference type="CDD" id="cd02440">
    <property type="entry name" value="AdoMet_MTases"/>
    <property type="match status" value="1"/>
</dbReference>
<evidence type="ECO:0000259" key="2">
    <source>
        <dbReference type="Pfam" id="PF13847"/>
    </source>
</evidence>
<dbReference type="InterPro" id="IPR025714">
    <property type="entry name" value="Methyltranfer_dom"/>
</dbReference>
<dbReference type="Gene3D" id="3.40.50.150">
    <property type="entry name" value="Vaccinia Virus protein VP39"/>
    <property type="match status" value="1"/>
</dbReference>
<dbReference type="RefSeq" id="WP_183165500.1">
    <property type="nucleotide sequence ID" value="NZ_JACHXI010000003.1"/>
</dbReference>